<evidence type="ECO:0000313" key="1">
    <source>
        <dbReference type="EMBL" id="PRX47021.1"/>
    </source>
</evidence>
<dbReference type="Proteomes" id="UP000238362">
    <property type="component" value="Unassembled WGS sequence"/>
</dbReference>
<organism evidence="1 2">
    <name type="scientific">Prauserella shujinwangii</name>
    <dbReference type="NCBI Taxonomy" id="1453103"/>
    <lineage>
        <taxon>Bacteria</taxon>
        <taxon>Bacillati</taxon>
        <taxon>Actinomycetota</taxon>
        <taxon>Actinomycetes</taxon>
        <taxon>Pseudonocardiales</taxon>
        <taxon>Pseudonocardiaceae</taxon>
        <taxon>Prauserella</taxon>
    </lineage>
</organism>
<sequence length="98" mass="10360">MTRKLAMFGALDALSANMNGCVNGVQQSIDSWGQASGMTQADWLDQAGGQFAEISRACQQVMAAGQELMQAMNQGVQTCNHENMAAVQRSCGRLGSGM</sequence>
<dbReference type="RefSeq" id="WP_106179567.1">
    <property type="nucleotide sequence ID" value="NZ_PVNH01000006.1"/>
</dbReference>
<proteinExistence type="predicted"/>
<dbReference type="OrthoDB" id="3690254at2"/>
<reference evidence="1 2" key="1">
    <citation type="submission" date="2018-03" db="EMBL/GenBank/DDBJ databases">
        <title>Genomic Encyclopedia of Type Strains, Phase III (KMG-III): the genomes of soil and plant-associated and newly described type strains.</title>
        <authorList>
            <person name="Whitman W."/>
        </authorList>
    </citation>
    <scope>NUCLEOTIDE SEQUENCE [LARGE SCALE GENOMIC DNA]</scope>
    <source>
        <strain evidence="1 2">CGMCC 4.7125</strain>
    </source>
</reference>
<name>A0A2T0LTG1_9PSEU</name>
<keyword evidence="2" id="KW-1185">Reference proteome</keyword>
<accession>A0A2T0LTG1</accession>
<dbReference type="InterPro" id="IPR036689">
    <property type="entry name" value="ESAT-6-like_sf"/>
</dbReference>
<dbReference type="SUPFAM" id="SSF140453">
    <property type="entry name" value="EsxAB dimer-like"/>
    <property type="match status" value="1"/>
</dbReference>
<gene>
    <name evidence="1" type="ORF">B0I33_106118</name>
</gene>
<dbReference type="AlphaFoldDB" id="A0A2T0LTG1"/>
<comment type="caution">
    <text evidence="1">The sequence shown here is derived from an EMBL/GenBank/DDBJ whole genome shotgun (WGS) entry which is preliminary data.</text>
</comment>
<dbReference type="EMBL" id="PVNH01000006">
    <property type="protein sequence ID" value="PRX47021.1"/>
    <property type="molecule type" value="Genomic_DNA"/>
</dbReference>
<evidence type="ECO:0000313" key="2">
    <source>
        <dbReference type="Proteomes" id="UP000238362"/>
    </source>
</evidence>
<protein>
    <submittedName>
        <fullName evidence="1">Uncharacterized protein</fullName>
    </submittedName>
</protein>